<evidence type="ECO:0000313" key="2">
    <source>
        <dbReference type="EMBL" id="MBE9662775.1"/>
    </source>
</evidence>
<dbReference type="GO" id="GO:0016020">
    <property type="term" value="C:membrane"/>
    <property type="evidence" value="ECO:0007669"/>
    <property type="project" value="InterPro"/>
</dbReference>
<organism evidence="2 3">
    <name type="scientific">Mucilaginibacter myungsuensis</name>
    <dbReference type="NCBI Taxonomy" id="649104"/>
    <lineage>
        <taxon>Bacteria</taxon>
        <taxon>Pseudomonadati</taxon>
        <taxon>Bacteroidota</taxon>
        <taxon>Sphingobacteriia</taxon>
        <taxon>Sphingobacteriales</taxon>
        <taxon>Sphingobacteriaceae</taxon>
        <taxon>Mucilaginibacter</taxon>
    </lineage>
</organism>
<dbReference type="RefSeq" id="WP_194111999.1">
    <property type="nucleotide sequence ID" value="NZ_JADFFL010000004.1"/>
</dbReference>
<dbReference type="InterPro" id="IPR036890">
    <property type="entry name" value="HATPase_C_sf"/>
</dbReference>
<dbReference type="GO" id="GO:0000155">
    <property type="term" value="F:phosphorelay sensor kinase activity"/>
    <property type="evidence" value="ECO:0007669"/>
    <property type="project" value="InterPro"/>
</dbReference>
<dbReference type="Proteomes" id="UP000622475">
    <property type="component" value="Unassembled WGS sequence"/>
</dbReference>
<comment type="caution">
    <text evidence="2">The sequence shown here is derived from an EMBL/GenBank/DDBJ whole genome shotgun (WGS) entry which is preliminary data.</text>
</comment>
<sequence length="220" mass="25444">MPIMIACVMRGFLGWLTERRQRQILERQNLQANLALLKAQINPHFLFNTLNNIDVLIEKDQATASTYLKKLSDILRFTLYETPSETIPLSREVEYINQYIDLQKIRTSNSDFVTFDVKINNLDLQIAPMLFIPFVENAFKHSTNKKISNAIQICITTNRNSVNFNCSNAYDADAIKTQEQSGLGLELIKNRLKLLYKDNYQFDINKTSDRFTVDLSINLP</sequence>
<protein>
    <submittedName>
        <fullName evidence="2">Histidine kinase</fullName>
    </submittedName>
</protein>
<dbReference type="Pfam" id="PF06580">
    <property type="entry name" value="His_kinase"/>
    <property type="match status" value="1"/>
</dbReference>
<name>A0A929L299_9SPHI</name>
<keyword evidence="2" id="KW-0418">Kinase</keyword>
<dbReference type="Gene3D" id="3.30.565.10">
    <property type="entry name" value="Histidine kinase-like ATPase, C-terminal domain"/>
    <property type="match status" value="1"/>
</dbReference>
<dbReference type="AlphaFoldDB" id="A0A929L299"/>
<keyword evidence="2" id="KW-0808">Transferase</keyword>
<evidence type="ECO:0000259" key="1">
    <source>
        <dbReference type="Pfam" id="PF06580"/>
    </source>
</evidence>
<gene>
    <name evidence="2" type="ORF">IRJ16_12850</name>
</gene>
<evidence type="ECO:0000313" key="3">
    <source>
        <dbReference type="Proteomes" id="UP000622475"/>
    </source>
</evidence>
<dbReference type="EMBL" id="JADFFL010000004">
    <property type="protein sequence ID" value="MBE9662775.1"/>
    <property type="molecule type" value="Genomic_DNA"/>
</dbReference>
<keyword evidence="3" id="KW-1185">Reference proteome</keyword>
<dbReference type="PANTHER" id="PTHR34220">
    <property type="entry name" value="SENSOR HISTIDINE KINASE YPDA"/>
    <property type="match status" value="1"/>
</dbReference>
<proteinExistence type="predicted"/>
<dbReference type="PANTHER" id="PTHR34220:SF7">
    <property type="entry name" value="SENSOR HISTIDINE KINASE YPDA"/>
    <property type="match status" value="1"/>
</dbReference>
<dbReference type="InterPro" id="IPR050640">
    <property type="entry name" value="Bact_2-comp_sensor_kinase"/>
</dbReference>
<dbReference type="InterPro" id="IPR010559">
    <property type="entry name" value="Sig_transdc_His_kin_internal"/>
</dbReference>
<accession>A0A929L299</accession>
<reference evidence="2" key="1">
    <citation type="submission" date="2020-10" db="EMBL/GenBank/DDBJ databases">
        <title>Mucilaginibacter mali sp. nov., isolated from rhizosphere soil of apple orchard.</title>
        <authorList>
            <person name="Lee J.-S."/>
            <person name="Kim H.S."/>
            <person name="Kim J.-S."/>
        </authorList>
    </citation>
    <scope>NUCLEOTIDE SEQUENCE</scope>
    <source>
        <strain evidence="2">KCTC 22746</strain>
    </source>
</reference>
<feature type="domain" description="Signal transduction histidine kinase internal region" evidence="1">
    <location>
        <begin position="32"/>
        <end position="109"/>
    </location>
</feature>